<reference evidence="2" key="2">
    <citation type="journal article" date="2021" name="PeerJ">
        <title>Extensive microbial diversity within the chicken gut microbiome revealed by metagenomics and culture.</title>
        <authorList>
            <person name="Gilroy R."/>
            <person name="Ravi A."/>
            <person name="Getino M."/>
            <person name="Pursley I."/>
            <person name="Horton D.L."/>
            <person name="Alikhan N.F."/>
            <person name="Baker D."/>
            <person name="Gharbi K."/>
            <person name="Hall N."/>
            <person name="Watson M."/>
            <person name="Adriaenssens E.M."/>
            <person name="Foster-Nyarko E."/>
            <person name="Jarju S."/>
            <person name="Secka A."/>
            <person name="Antonio M."/>
            <person name="Oren A."/>
            <person name="Chaudhuri R.R."/>
            <person name="La Ragione R."/>
            <person name="Hildebrand F."/>
            <person name="Pallen M.J."/>
        </authorList>
    </citation>
    <scope>NUCLEOTIDE SEQUENCE</scope>
    <source>
        <strain evidence="2">ChiSxjej2B14-8506</strain>
    </source>
</reference>
<dbReference type="EMBL" id="DVNK01000043">
    <property type="protein sequence ID" value="HIU47025.1"/>
    <property type="molecule type" value="Genomic_DNA"/>
</dbReference>
<dbReference type="Gene3D" id="3.30.70.2970">
    <property type="entry name" value="Protein of unknown function (DUF541), domain 2"/>
    <property type="match status" value="1"/>
</dbReference>
<dbReference type="Gene3D" id="3.30.110.170">
    <property type="entry name" value="Protein of unknown function (DUF541), domain 1"/>
    <property type="match status" value="1"/>
</dbReference>
<dbReference type="Proteomes" id="UP000824123">
    <property type="component" value="Unassembled WGS sequence"/>
</dbReference>
<dbReference type="GO" id="GO:0006974">
    <property type="term" value="P:DNA damage response"/>
    <property type="evidence" value="ECO:0007669"/>
    <property type="project" value="TreeGrafter"/>
</dbReference>
<sequence length="247" mass="25749">MKKLVILLALALVLTLSALPALAEAEDDTLANPDLTLNSLGTIEVDGRASVLVEPDRAVITFGVELTEDDAQTAQTKANENINAAVEAIKALGVEASDIQTDSISIRRAYSYTDGEEKEIGFTASTQLNVNVRDLTQAGEIIDAGIGAGLNTIDGVTLLSSRQAELYNQALEQAYQNAYAKAELLAKAASAELRGVSSITEDANSYSYIARANATFAEDSLASGGSTSISAGKIEISAALSAVFIMG</sequence>
<reference evidence="2" key="1">
    <citation type="submission" date="2020-10" db="EMBL/GenBank/DDBJ databases">
        <authorList>
            <person name="Gilroy R."/>
        </authorList>
    </citation>
    <scope>NUCLEOTIDE SEQUENCE</scope>
    <source>
        <strain evidence="2">ChiSxjej2B14-8506</strain>
    </source>
</reference>
<dbReference type="InterPro" id="IPR052022">
    <property type="entry name" value="26kDa_periplasmic_antigen"/>
</dbReference>
<name>A0A9D1LSA4_9FIRM</name>
<protein>
    <submittedName>
        <fullName evidence="2">SIMPL domain-containing protein</fullName>
    </submittedName>
</protein>
<gene>
    <name evidence="2" type="ORF">IAC59_07170</name>
</gene>
<evidence type="ECO:0000313" key="3">
    <source>
        <dbReference type="Proteomes" id="UP000824123"/>
    </source>
</evidence>
<evidence type="ECO:0000313" key="2">
    <source>
        <dbReference type="EMBL" id="HIU47025.1"/>
    </source>
</evidence>
<feature type="signal peptide" evidence="1">
    <location>
        <begin position="1"/>
        <end position="23"/>
    </location>
</feature>
<organism evidence="2 3">
    <name type="scientific">Candidatus Fimadaptatus faecigallinarum</name>
    <dbReference type="NCBI Taxonomy" id="2840814"/>
    <lineage>
        <taxon>Bacteria</taxon>
        <taxon>Bacillati</taxon>
        <taxon>Bacillota</taxon>
        <taxon>Clostridia</taxon>
        <taxon>Eubacteriales</taxon>
        <taxon>Candidatus Fimadaptatus</taxon>
    </lineage>
</organism>
<keyword evidence="1" id="KW-0732">Signal</keyword>
<dbReference type="Pfam" id="PF04402">
    <property type="entry name" value="SIMPL"/>
    <property type="match status" value="1"/>
</dbReference>
<dbReference type="AlphaFoldDB" id="A0A9D1LSA4"/>
<evidence type="ECO:0000256" key="1">
    <source>
        <dbReference type="SAM" id="SignalP"/>
    </source>
</evidence>
<dbReference type="PANTHER" id="PTHR34387:SF2">
    <property type="entry name" value="SLR1258 PROTEIN"/>
    <property type="match status" value="1"/>
</dbReference>
<proteinExistence type="predicted"/>
<dbReference type="PANTHER" id="PTHR34387">
    <property type="entry name" value="SLR1258 PROTEIN"/>
    <property type="match status" value="1"/>
</dbReference>
<comment type="caution">
    <text evidence="2">The sequence shown here is derived from an EMBL/GenBank/DDBJ whole genome shotgun (WGS) entry which is preliminary data.</text>
</comment>
<accession>A0A9D1LSA4</accession>
<dbReference type="InterPro" id="IPR007497">
    <property type="entry name" value="SIMPL/DUF541"/>
</dbReference>
<feature type="chain" id="PRO_5038517033" evidence="1">
    <location>
        <begin position="24"/>
        <end position="247"/>
    </location>
</feature>